<evidence type="ECO:0000313" key="3">
    <source>
        <dbReference type="Proteomes" id="UP000708208"/>
    </source>
</evidence>
<feature type="region of interest" description="Disordered" evidence="1">
    <location>
        <begin position="208"/>
        <end position="257"/>
    </location>
</feature>
<dbReference type="EMBL" id="CAJVCH010200975">
    <property type="protein sequence ID" value="CAG7730836.1"/>
    <property type="molecule type" value="Genomic_DNA"/>
</dbReference>
<feature type="compositionally biased region" description="Polar residues" evidence="1">
    <location>
        <begin position="212"/>
        <end position="223"/>
    </location>
</feature>
<organism evidence="2 3">
    <name type="scientific">Allacma fusca</name>
    <dbReference type="NCBI Taxonomy" id="39272"/>
    <lineage>
        <taxon>Eukaryota</taxon>
        <taxon>Metazoa</taxon>
        <taxon>Ecdysozoa</taxon>
        <taxon>Arthropoda</taxon>
        <taxon>Hexapoda</taxon>
        <taxon>Collembola</taxon>
        <taxon>Symphypleona</taxon>
        <taxon>Sminthuridae</taxon>
        <taxon>Allacma</taxon>
    </lineage>
</organism>
<accession>A0A8J2PBE2</accession>
<feature type="compositionally biased region" description="Polar residues" evidence="1">
    <location>
        <begin position="444"/>
        <end position="453"/>
    </location>
</feature>
<name>A0A8J2PBE2_9HEXA</name>
<evidence type="ECO:0000256" key="1">
    <source>
        <dbReference type="SAM" id="MobiDB-lite"/>
    </source>
</evidence>
<dbReference type="AlphaFoldDB" id="A0A8J2PBE2"/>
<dbReference type="Proteomes" id="UP000708208">
    <property type="component" value="Unassembled WGS sequence"/>
</dbReference>
<evidence type="ECO:0000313" key="2">
    <source>
        <dbReference type="EMBL" id="CAG7730836.1"/>
    </source>
</evidence>
<comment type="caution">
    <text evidence="2">The sequence shown here is derived from an EMBL/GenBank/DDBJ whole genome shotgun (WGS) entry which is preliminary data.</text>
</comment>
<feature type="compositionally biased region" description="Polar residues" evidence="1">
    <location>
        <begin position="247"/>
        <end position="257"/>
    </location>
</feature>
<feature type="compositionally biased region" description="Basic and acidic residues" evidence="1">
    <location>
        <begin position="224"/>
        <end position="235"/>
    </location>
</feature>
<gene>
    <name evidence="2" type="ORF">AFUS01_LOCUS19452</name>
</gene>
<feature type="compositionally biased region" description="Pro residues" evidence="1">
    <location>
        <begin position="457"/>
        <end position="468"/>
    </location>
</feature>
<keyword evidence="3" id="KW-1185">Reference proteome</keyword>
<feature type="region of interest" description="Disordered" evidence="1">
    <location>
        <begin position="362"/>
        <end position="392"/>
    </location>
</feature>
<feature type="region of interest" description="Disordered" evidence="1">
    <location>
        <begin position="90"/>
        <end position="122"/>
    </location>
</feature>
<feature type="region of interest" description="Disordered" evidence="1">
    <location>
        <begin position="441"/>
        <end position="477"/>
    </location>
</feature>
<protein>
    <submittedName>
        <fullName evidence="2">Uncharacterized protein</fullName>
    </submittedName>
</protein>
<reference evidence="2" key="1">
    <citation type="submission" date="2021-06" db="EMBL/GenBank/DDBJ databases">
        <authorList>
            <person name="Hodson N. C."/>
            <person name="Mongue J. A."/>
            <person name="Jaron S. K."/>
        </authorList>
    </citation>
    <scope>NUCLEOTIDE SEQUENCE</scope>
</reference>
<sequence length="477" mass="53894">MRPFTELESIIEGLKQEYTNIKSSGKQEVIDKKRKLLSNVYDKLTVWNFNKDGKDRRELDYINRFLYNNRQEGIAEGFYSKPFEEMQNDINNERNLSPPALSPGNSNIQGGSKGKPHDHLSFGNLSNVIRLPPEPPSISIKPKSTVASYTNSNIVYGELPTFIPLDPTKKPPIPPKTSSHSEKFEDLSNAEKIDLVLTGMFFNTPAGEKFSAKTSPQVLSTPNFEEKSGDTEHFKNKPTPAPRTKTRSNTPTNVDKTPILTPQRQVEESVVPQTHEIGAAAQDLAHVGVKLIRKRLQPSHLPASLKEMATKIEIHSNEFQPTQKLRSDLHLEEPKESPVHYVPPRSKSLRQNVRTIIDKFEPTKQNAHTPAMKPKPDSFRTSENTQKKQKVSDAVHNVDLKIKERIEELRSANNIPKVNITIQPGKLERYNDITSELPKHLNKKMNTVNSLTSQKPLLPPKPQRPPRGNPKSPERGK</sequence>
<proteinExistence type="predicted"/>